<dbReference type="GO" id="GO:0007156">
    <property type="term" value="P:homophilic cell adhesion via plasma membrane adhesion molecules"/>
    <property type="evidence" value="ECO:0007669"/>
    <property type="project" value="InterPro"/>
</dbReference>
<dbReference type="EMBL" id="LBQE01000021">
    <property type="protein sequence ID" value="KKP71648.1"/>
    <property type="molecule type" value="Genomic_DNA"/>
</dbReference>
<proteinExistence type="predicted"/>
<dbReference type="SUPFAM" id="SSF49265">
    <property type="entry name" value="Fibronectin type III"/>
    <property type="match status" value="1"/>
</dbReference>
<feature type="region of interest" description="Disordered" evidence="1">
    <location>
        <begin position="350"/>
        <end position="371"/>
    </location>
</feature>
<protein>
    <recommendedName>
        <fullName evidence="7">DUF11 domain-containing protein</fullName>
    </recommendedName>
</protein>
<evidence type="ECO:0000256" key="2">
    <source>
        <dbReference type="SAM" id="Phobius"/>
    </source>
</evidence>
<dbReference type="PROSITE" id="PS50268">
    <property type="entry name" value="CADHERIN_2"/>
    <property type="match status" value="1"/>
</dbReference>
<keyword evidence="2" id="KW-0812">Transmembrane</keyword>
<feature type="non-terminal residue" evidence="5">
    <location>
        <position position="1"/>
    </location>
</feature>
<feature type="region of interest" description="Disordered" evidence="1">
    <location>
        <begin position="287"/>
        <end position="312"/>
    </location>
</feature>
<evidence type="ECO:0000259" key="4">
    <source>
        <dbReference type="PROSITE" id="PS50853"/>
    </source>
</evidence>
<name>A0A0G0BQI2_9BACT</name>
<evidence type="ECO:0008006" key="7">
    <source>
        <dbReference type="Google" id="ProtNLM"/>
    </source>
</evidence>
<dbReference type="GO" id="GO:0005509">
    <property type="term" value="F:calcium ion binding"/>
    <property type="evidence" value="ECO:0007669"/>
    <property type="project" value="InterPro"/>
</dbReference>
<evidence type="ECO:0000313" key="6">
    <source>
        <dbReference type="Proteomes" id="UP000034923"/>
    </source>
</evidence>
<keyword evidence="2" id="KW-0472">Membrane</keyword>
<feature type="transmembrane region" description="Helical" evidence="2">
    <location>
        <begin position="692"/>
        <end position="709"/>
    </location>
</feature>
<dbReference type="GO" id="GO:0016020">
    <property type="term" value="C:membrane"/>
    <property type="evidence" value="ECO:0007669"/>
    <property type="project" value="InterPro"/>
</dbReference>
<dbReference type="InterPro" id="IPR036116">
    <property type="entry name" value="FN3_sf"/>
</dbReference>
<keyword evidence="2" id="KW-1133">Transmembrane helix</keyword>
<organism evidence="5 6">
    <name type="scientific">Candidatus Nomurabacteria bacterium GW2011_GWB1_35_20</name>
    <dbReference type="NCBI Taxonomy" id="1618740"/>
    <lineage>
        <taxon>Bacteria</taxon>
        <taxon>Candidatus Nomuraibacteriota</taxon>
    </lineage>
</organism>
<comment type="caution">
    <text evidence="5">The sequence shown here is derived from an EMBL/GenBank/DDBJ whole genome shotgun (WGS) entry which is preliminary data.</text>
</comment>
<dbReference type="Pfam" id="PF01345">
    <property type="entry name" value="DUF11"/>
    <property type="match status" value="1"/>
</dbReference>
<accession>A0A0G0BQI2</accession>
<dbReference type="InterPro" id="IPR003961">
    <property type="entry name" value="FN3_dom"/>
</dbReference>
<evidence type="ECO:0000256" key="1">
    <source>
        <dbReference type="SAM" id="MobiDB-lite"/>
    </source>
</evidence>
<evidence type="ECO:0000313" key="5">
    <source>
        <dbReference type="EMBL" id="KKP71648.1"/>
    </source>
</evidence>
<reference evidence="5 6" key="1">
    <citation type="journal article" date="2015" name="Nature">
        <title>rRNA introns, odd ribosomes, and small enigmatic genomes across a large radiation of phyla.</title>
        <authorList>
            <person name="Brown C.T."/>
            <person name="Hug L.A."/>
            <person name="Thomas B.C."/>
            <person name="Sharon I."/>
            <person name="Castelle C.J."/>
            <person name="Singh A."/>
            <person name="Wilkins M.J."/>
            <person name="Williams K.H."/>
            <person name="Banfield J.F."/>
        </authorList>
    </citation>
    <scope>NUCLEOTIDE SEQUENCE [LARGE SCALE GENOMIC DNA]</scope>
</reference>
<dbReference type="PROSITE" id="PS50853">
    <property type="entry name" value="FN3"/>
    <property type="match status" value="1"/>
</dbReference>
<gene>
    <name evidence="5" type="ORF">UR70_C0021G0001</name>
</gene>
<dbReference type="Proteomes" id="UP000034923">
    <property type="component" value="Unassembled WGS sequence"/>
</dbReference>
<evidence type="ECO:0000259" key="3">
    <source>
        <dbReference type="PROSITE" id="PS50268"/>
    </source>
</evidence>
<dbReference type="AlphaFoldDB" id="A0A0G0BQI2"/>
<feature type="domain" description="Fibronectin type-III" evidence="4">
    <location>
        <begin position="203"/>
        <end position="300"/>
    </location>
</feature>
<feature type="domain" description="Cadherin" evidence="3">
    <location>
        <begin position="100"/>
        <end position="205"/>
    </location>
</feature>
<sequence length="729" mass="79554">SKTYTLTCVNNSGSATDTVTVNVGSQVLNPTVNISADDPNVAYNASTYIRWSSTNATSCSASGGSNGWAGNKSFSGSFYTGSLYDNVTYTIRCSNDTGSADDSITIVVNENEEELNPTVDITASDQDLNYGDSTYIRWTSNNATSCSATGGTNSWSGTKSTSGSFYTGALYDTEIYTIRCSNSSASASDSVTIYVEDEDDEQPTVNTRAATNIDEESATLNGFVDSNGGSNVEAWFEWGTDNDYDNHTSHINYGHTSGTDFDYDLDGLDSDETYYFRAVAQNDSGERVFGSQKSFRTDEDGNNNDNEEGPNVTTYSATDVQNDSAILNGYVDTNGTSTRRWFEWGTSRSSLSHETDKSSKSTSSRNFEQSIDNLNPDTTYYFRAVAENNNDIDYGNILSFRTESDYEDNACDYGTCTPTAVTIMVSNVGQSSARLNGLGLVNNNVYTTGYFEYGTTQALGSVTINKNIGSTQSNPFYESLFNLVSGRIYYYQAVVINQYGTSRGDIVSFRTTSPTVYIDTNTNTNTVYRNTTVVTNTNNTAGTSRPSLVLLNVSRDGETIRRGDIIEYVVNYKNVSSKNLRDVVLRISIPKELEFMEASRGYFSTENSTVVANIGNLDSQEEGSVNVRVQVTTDTEVGKIVVVTANLAYTIIDNSAQEEVFAYSKNTIGDREVVQQGALAFLFGDGFLPNTLLGWLLIILLIVLLILAVRKAYYESKTLAVSDASKKHS</sequence>
<feature type="compositionally biased region" description="Polar residues" evidence="1">
    <location>
        <begin position="360"/>
        <end position="371"/>
    </location>
</feature>
<dbReference type="InterPro" id="IPR001434">
    <property type="entry name" value="OmcB-like_DUF11"/>
</dbReference>
<dbReference type="InterPro" id="IPR002126">
    <property type="entry name" value="Cadherin-like_dom"/>
</dbReference>